<dbReference type="Pfam" id="PF05433">
    <property type="entry name" value="Rick_17kDa_Anti"/>
    <property type="match status" value="1"/>
</dbReference>
<dbReference type="Proteomes" id="UP000184546">
    <property type="component" value="Unassembled WGS sequence"/>
</dbReference>
<dbReference type="GO" id="GO:0019867">
    <property type="term" value="C:outer membrane"/>
    <property type="evidence" value="ECO:0007669"/>
    <property type="project" value="InterPro"/>
</dbReference>
<dbReference type="InterPro" id="IPR008816">
    <property type="entry name" value="Gly_zipper_2TM_dom"/>
</dbReference>
<protein>
    <recommendedName>
        <fullName evidence="3">Glycine zipper 2TM domain-containing protein</fullName>
    </recommendedName>
</protein>
<evidence type="ECO:0000313" key="4">
    <source>
        <dbReference type="EMBL" id="OJK00255.1"/>
    </source>
</evidence>
<dbReference type="OrthoDB" id="4511000at2759"/>
<dbReference type="PANTHER" id="PTHR37014:SF9">
    <property type="entry name" value="CONSERVED HISTIDINE-RICH PROTEIN (AFU_ORTHOLOGUE AFUA_1G11910)"/>
    <property type="match status" value="1"/>
</dbReference>
<name>A0A1L9WVG3_ASPA1</name>
<proteinExistence type="predicted"/>
<reference evidence="5" key="1">
    <citation type="journal article" date="2017" name="Genome Biol.">
        <title>Comparative genomics reveals high biological diversity and specific adaptations in the industrially and medically important fungal genus Aspergillus.</title>
        <authorList>
            <person name="de Vries R.P."/>
            <person name="Riley R."/>
            <person name="Wiebenga A."/>
            <person name="Aguilar-Osorio G."/>
            <person name="Amillis S."/>
            <person name="Uchima C.A."/>
            <person name="Anderluh G."/>
            <person name="Asadollahi M."/>
            <person name="Askin M."/>
            <person name="Barry K."/>
            <person name="Battaglia E."/>
            <person name="Bayram O."/>
            <person name="Benocci T."/>
            <person name="Braus-Stromeyer S.A."/>
            <person name="Caldana C."/>
            <person name="Canovas D."/>
            <person name="Cerqueira G.C."/>
            <person name="Chen F."/>
            <person name="Chen W."/>
            <person name="Choi C."/>
            <person name="Clum A."/>
            <person name="Dos Santos R.A."/>
            <person name="Damasio A.R."/>
            <person name="Diallinas G."/>
            <person name="Emri T."/>
            <person name="Fekete E."/>
            <person name="Flipphi M."/>
            <person name="Freyberg S."/>
            <person name="Gallo A."/>
            <person name="Gournas C."/>
            <person name="Habgood R."/>
            <person name="Hainaut M."/>
            <person name="Harispe M.L."/>
            <person name="Henrissat B."/>
            <person name="Hilden K.S."/>
            <person name="Hope R."/>
            <person name="Hossain A."/>
            <person name="Karabika E."/>
            <person name="Karaffa L."/>
            <person name="Karanyi Z."/>
            <person name="Krasevec N."/>
            <person name="Kuo A."/>
            <person name="Kusch H."/>
            <person name="LaButti K."/>
            <person name="Lagendijk E.L."/>
            <person name="Lapidus A."/>
            <person name="Levasseur A."/>
            <person name="Lindquist E."/>
            <person name="Lipzen A."/>
            <person name="Logrieco A.F."/>
            <person name="MacCabe A."/>
            <person name="Maekelae M.R."/>
            <person name="Malavazi I."/>
            <person name="Melin P."/>
            <person name="Meyer V."/>
            <person name="Mielnichuk N."/>
            <person name="Miskei M."/>
            <person name="Molnar A.P."/>
            <person name="Mule G."/>
            <person name="Ngan C.Y."/>
            <person name="Orejas M."/>
            <person name="Orosz E."/>
            <person name="Ouedraogo J.P."/>
            <person name="Overkamp K.M."/>
            <person name="Park H.-S."/>
            <person name="Perrone G."/>
            <person name="Piumi F."/>
            <person name="Punt P.J."/>
            <person name="Ram A.F."/>
            <person name="Ramon A."/>
            <person name="Rauscher S."/>
            <person name="Record E."/>
            <person name="Riano-Pachon D.M."/>
            <person name="Robert V."/>
            <person name="Roehrig J."/>
            <person name="Ruller R."/>
            <person name="Salamov A."/>
            <person name="Salih N.S."/>
            <person name="Samson R.A."/>
            <person name="Sandor E."/>
            <person name="Sanguinetti M."/>
            <person name="Schuetze T."/>
            <person name="Sepcic K."/>
            <person name="Shelest E."/>
            <person name="Sherlock G."/>
            <person name="Sophianopoulou V."/>
            <person name="Squina F.M."/>
            <person name="Sun H."/>
            <person name="Susca A."/>
            <person name="Todd R.B."/>
            <person name="Tsang A."/>
            <person name="Unkles S.E."/>
            <person name="van de Wiele N."/>
            <person name="van Rossen-Uffink D."/>
            <person name="Oliveira J.V."/>
            <person name="Vesth T.C."/>
            <person name="Visser J."/>
            <person name="Yu J.-H."/>
            <person name="Zhou M."/>
            <person name="Andersen M.R."/>
            <person name="Archer D.B."/>
            <person name="Baker S.E."/>
            <person name="Benoit I."/>
            <person name="Brakhage A.A."/>
            <person name="Braus G.H."/>
            <person name="Fischer R."/>
            <person name="Frisvad J.C."/>
            <person name="Goldman G.H."/>
            <person name="Houbraken J."/>
            <person name="Oakley B."/>
            <person name="Pocsi I."/>
            <person name="Scazzocchio C."/>
            <person name="Seiboth B."/>
            <person name="vanKuyk P.A."/>
            <person name="Wortman J."/>
            <person name="Dyer P.S."/>
            <person name="Grigoriev I.V."/>
        </authorList>
    </citation>
    <scope>NUCLEOTIDE SEQUENCE [LARGE SCALE GENOMIC DNA]</scope>
    <source>
        <strain evidence="5">ATCC 16872 / CBS 172.66 / WB 5094</strain>
    </source>
</reference>
<organism evidence="4 5">
    <name type="scientific">Aspergillus aculeatus (strain ATCC 16872 / CBS 172.66 / WB 5094)</name>
    <dbReference type="NCBI Taxonomy" id="690307"/>
    <lineage>
        <taxon>Eukaryota</taxon>
        <taxon>Fungi</taxon>
        <taxon>Dikarya</taxon>
        <taxon>Ascomycota</taxon>
        <taxon>Pezizomycotina</taxon>
        <taxon>Eurotiomycetes</taxon>
        <taxon>Eurotiomycetidae</taxon>
        <taxon>Eurotiales</taxon>
        <taxon>Aspergillaceae</taxon>
        <taxon>Aspergillus</taxon>
        <taxon>Aspergillus subgen. Circumdati</taxon>
    </lineage>
</organism>
<dbReference type="EMBL" id="KV878976">
    <property type="protein sequence ID" value="OJK00255.1"/>
    <property type="molecule type" value="Genomic_DNA"/>
</dbReference>
<dbReference type="RefSeq" id="XP_020056594.1">
    <property type="nucleotide sequence ID" value="XM_020201162.1"/>
</dbReference>
<evidence type="ECO:0000256" key="1">
    <source>
        <dbReference type="SAM" id="MobiDB-lite"/>
    </source>
</evidence>
<keyword evidence="2" id="KW-0472">Membrane</keyword>
<dbReference type="PANTHER" id="PTHR37014">
    <property type="entry name" value="EXPRESSION LETHALITY PROTEIN HEL10, PUTATIVE (AFU_ORTHOLOGUE AFUA_1G06580)-RELATED"/>
    <property type="match status" value="1"/>
</dbReference>
<keyword evidence="2" id="KW-0812">Transmembrane</keyword>
<evidence type="ECO:0000313" key="5">
    <source>
        <dbReference type="Proteomes" id="UP000184546"/>
    </source>
</evidence>
<accession>A0A1L9WVG3</accession>
<feature type="domain" description="Glycine zipper 2TM" evidence="3">
    <location>
        <begin position="141"/>
        <end position="179"/>
    </location>
</feature>
<dbReference type="OMA" id="DTDRGMD"/>
<feature type="compositionally biased region" description="Polar residues" evidence="1">
    <location>
        <begin position="45"/>
        <end position="54"/>
    </location>
</feature>
<dbReference type="STRING" id="690307.A0A1L9WVG3"/>
<dbReference type="AlphaFoldDB" id="A0A1L9WVG3"/>
<feature type="compositionally biased region" description="Low complexity" evidence="1">
    <location>
        <begin position="1"/>
        <end position="44"/>
    </location>
</feature>
<gene>
    <name evidence="4" type="ORF">ASPACDRAFT_42841</name>
</gene>
<evidence type="ECO:0000256" key="2">
    <source>
        <dbReference type="SAM" id="Phobius"/>
    </source>
</evidence>
<sequence>MGGDPYSSSQPPPAQQQYDYNYNYPSADHDQFPPNYQQQQPYGYTSQYDVTQIPRSHPDEAGGGAPPAPALDQQDQQPPPHYYDYDYDHNRLGPQYEPLPPPPHGIVRQGSNAEYYNPSQHDLSQPQPDDNGDNPGSSDRGLGGAILGGTTGFYLGHKKSHGLLGAVGGAILGSLMENKLKEARGKEDHDGSIYGGGVTTGMGMGMGIITTITTIAIIGIGIIGVRRGGVVRGMGRGMVVGKEMGRGIIDSWEEVRLVVEGLGFETLFVDVCR</sequence>
<dbReference type="GeneID" id="30974976"/>
<dbReference type="VEuPathDB" id="FungiDB:ASPACDRAFT_42841"/>
<feature type="region of interest" description="Disordered" evidence="1">
    <location>
        <begin position="1"/>
        <end position="143"/>
    </location>
</feature>
<keyword evidence="5" id="KW-1185">Reference proteome</keyword>
<feature type="compositionally biased region" description="Polar residues" evidence="1">
    <location>
        <begin position="109"/>
        <end position="128"/>
    </location>
</feature>
<keyword evidence="2" id="KW-1133">Transmembrane helix</keyword>
<evidence type="ECO:0000259" key="3">
    <source>
        <dbReference type="Pfam" id="PF05433"/>
    </source>
</evidence>
<feature type="transmembrane region" description="Helical" evidence="2">
    <location>
        <begin position="202"/>
        <end position="225"/>
    </location>
</feature>